<evidence type="ECO:0000313" key="1">
    <source>
        <dbReference type="EMBL" id="KIJ40199.1"/>
    </source>
</evidence>
<dbReference type="OrthoDB" id="3270987at2759"/>
<dbReference type="HOGENOM" id="CLU_049075_0_0_1"/>
<dbReference type="Gene3D" id="3.80.10.10">
    <property type="entry name" value="Ribonuclease Inhibitor"/>
    <property type="match status" value="1"/>
</dbReference>
<protein>
    <recommendedName>
        <fullName evidence="3">F-box domain-containing protein</fullName>
    </recommendedName>
</protein>
<gene>
    <name evidence="1" type="ORF">M422DRAFT_257036</name>
</gene>
<evidence type="ECO:0000313" key="2">
    <source>
        <dbReference type="Proteomes" id="UP000054279"/>
    </source>
</evidence>
<name>A0A0C9UZ89_SPHS4</name>
<proteinExistence type="predicted"/>
<evidence type="ECO:0008006" key="3">
    <source>
        <dbReference type="Google" id="ProtNLM"/>
    </source>
</evidence>
<dbReference type="InterPro" id="IPR032675">
    <property type="entry name" value="LRR_dom_sf"/>
</dbReference>
<keyword evidence="2" id="KW-1185">Reference proteome</keyword>
<reference evidence="1 2" key="1">
    <citation type="submission" date="2014-06" db="EMBL/GenBank/DDBJ databases">
        <title>Evolutionary Origins and Diversification of the Mycorrhizal Mutualists.</title>
        <authorList>
            <consortium name="DOE Joint Genome Institute"/>
            <consortium name="Mycorrhizal Genomics Consortium"/>
            <person name="Kohler A."/>
            <person name="Kuo A."/>
            <person name="Nagy L.G."/>
            <person name="Floudas D."/>
            <person name="Copeland A."/>
            <person name="Barry K.W."/>
            <person name="Cichocki N."/>
            <person name="Veneault-Fourrey C."/>
            <person name="LaButti K."/>
            <person name="Lindquist E.A."/>
            <person name="Lipzen A."/>
            <person name="Lundell T."/>
            <person name="Morin E."/>
            <person name="Murat C."/>
            <person name="Riley R."/>
            <person name="Ohm R."/>
            <person name="Sun H."/>
            <person name="Tunlid A."/>
            <person name="Henrissat B."/>
            <person name="Grigoriev I.V."/>
            <person name="Hibbett D.S."/>
            <person name="Martin F."/>
        </authorList>
    </citation>
    <scope>NUCLEOTIDE SEQUENCE [LARGE SCALE GENOMIC DNA]</scope>
    <source>
        <strain evidence="1 2">SS14</strain>
    </source>
</reference>
<sequence length="457" mass="51922">MPTFHDLPTEIQQYTFTLCMDPPQIHNTIYCWGAIYDSFKTRISIILVSKAWKALAESTPGLWTLIQVEGDCSNEKNLSLAQTWLLRSGTLPINLIVTQPTSISEPFVQLLKSKIFQCRTIAMNLAGKDFGERTNKSFAPETILPSTNIELPNLKSLTSFRNYDWVSSSPYSIHAPHLRTLGLGGHALSTLGNLTTDTLHALHTLDIDHPAGPPDMRILINCPNLRHLMWSSEHPNRVIDNDSLITLPFLTNLSFFDTSYGFMPLWIKGFIKAPVLRHLSYMHTDHQGPAASSNLLHINEFATFSSTLITMRLTSFTLTSIPQGVPTPFFPNLTTLDIFNCKIEDAYFDCLNAVTGEDNKSVTRCLSKFNIDKCTLNVDTLEKWLDSRAASSHLRLPQMRIFCWDTQHVQVQKLAERYSNIFVPPEPTYIYRDNLENENGEEDEDEDDVIFFMYAYD</sequence>
<dbReference type="SUPFAM" id="SSF52058">
    <property type="entry name" value="L domain-like"/>
    <property type="match status" value="1"/>
</dbReference>
<organism evidence="1 2">
    <name type="scientific">Sphaerobolus stellatus (strain SS14)</name>
    <dbReference type="NCBI Taxonomy" id="990650"/>
    <lineage>
        <taxon>Eukaryota</taxon>
        <taxon>Fungi</taxon>
        <taxon>Dikarya</taxon>
        <taxon>Basidiomycota</taxon>
        <taxon>Agaricomycotina</taxon>
        <taxon>Agaricomycetes</taxon>
        <taxon>Phallomycetidae</taxon>
        <taxon>Geastrales</taxon>
        <taxon>Sphaerobolaceae</taxon>
        <taxon>Sphaerobolus</taxon>
    </lineage>
</organism>
<dbReference type="Proteomes" id="UP000054279">
    <property type="component" value="Unassembled WGS sequence"/>
</dbReference>
<accession>A0A0C9UZ89</accession>
<dbReference type="EMBL" id="KN837146">
    <property type="protein sequence ID" value="KIJ40199.1"/>
    <property type="molecule type" value="Genomic_DNA"/>
</dbReference>
<dbReference type="AlphaFoldDB" id="A0A0C9UZ89"/>